<name>A0ABQ3B5T3_9GAMM</name>
<keyword evidence="1" id="KW-0472">Membrane</keyword>
<comment type="caution">
    <text evidence="3">The sequence shown here is derived from an EMBL/GenBank/DDBJ whole genome shotgun (WGS) entry which is preliminary data.</text>
</comment>
<dbReference type="InterPro" id="IPR054402">
    <property type="entry name" value="Tt1218-like_dom"/>
</dbReference>
<dbReference type="Pfam" id="PF07963">
    <property type="entry name" value="N_methyl"/>
    <property type="match status" value="1"/>
</dbReference>
<dbReference type="InterPro" id="IPR013362">
    <property type="entry name" value="Pilus_4_PilV"/>
</dbReference>
<feature type="domain" description="Type IV pilin Tt1218-like" evidence="2">
    <location>
        <begin position="44"/>
        <end position="84"/>
    </location>
</feature>
<evidence type="ECO:0000313" key="4">
    <source>
        <dbReference type="Proteomes" id="UP000601597"/>
    </source>
</evidence>
<evidence type="ECO:0000256" key="1">
    <source>
        <dbReference type="SAM" id="Phobius"/>
    </source>
</evidence>
<gene>
    <name evidence="3" type="ORF">GCM10007071_28810</name>
</gene>
<keyword evidence="4" id="KW-1185">Reference proteome</keyword>
<evidence type="ECO:0000259" key="2">
    <source>
        <dbReference type="Pfam" id="PF22150"/>
    </source>
</evidence>
<feature type="transmembrane region" description="Helical" evidence="1">
    <location>
        <begin position="20"/>
        <end position="41"/>
    </location>
</feature>
<organism evidence="3 4">
    <name type="scientific">Marinobacter zhanjiangensis</name>
    <dbReference type="NCBI Taxonomy" id="578215"/>
    <lineage>
        <taxon>Bacteria</taxon>
        <taxon>Pseudomonadati</taxon>
        <taxon>Pseudomonadota</taxon>
        <taxon>Gammaproteobacteria</taxon>
        <taxon>Pseudomonadales</taxon>
        <taxon>Marinobacteraceae</taxon>
        <taxon>Marinobacter</taxon>
    </lineage>
</organism>
<keyword evidence="1" id="KW-0812">Transmembrane</keyword>
<dbReference type="NCBIfam" id="TIGR02523">
    <property type="entry name" value="type_IV_pilV"/>
    <property type="match status" value="1"/>
</dbReference>
<dbReference type="InterPro" id="IPR012902">
    <property type="entry name" value="N_methyl_site"/>
</dbReference>
<proteinExistence type="predicted"/>
<accession>A0ABQ3B5T3</accession>
<evidence type="ECO:0000313" key="3">
    <source>
        <dbReference type="EMBL" id="GGY79555.1"/>
    </source>
</evidence>
<dbReference type="Proteomes" id="UP000601597">
    <property type="component" value="Unassembled WGS sequence"/>
</dbReference>
<dbReference type="NCBIfam" id="TIGR02532">
    <property type="entry name" value="IV_pilin_GFxxxE"/>
    <property type="match status" value="1"/>
</dbReference>
<keyword evidence="1" id="KW-1133">Transmembrane helix</keyword>
<protein>
    <recommendedName>
        <fullName evidence="2">Type IV pilin Tt1218-like domain-containing protein</fullName>
    </recommendedName>
</protein>
<dbReference type="EMBL" id="BMXV01000006">
    <property type="protein sequence ID" value="GGY79555.1"/>
    <property type="molecule type" value="Genomic_DNA"/>
</dbReference>
<sequence>MNKCCSGIQGKVPDMSHRHAGFGLIEVLISLLILAVGLLGLGSLQSTGLTMTSEARNRSQAIFLADDIFERARANRSNLAAYQVDALNDPDCNENFSIDNAGVAADDLAEWQNSLACLLPNGTGSVNVADSTVTVQVTWDANSGNDDDGSLTMAAEI</sequence>
<reference evidence="4" key="1">
    <citation type="journal article" date="2019" name="Int. J. Syst. Evol. Microbiol.">
        <title>The Global Catalogue of Microorganisms (GCM) 10K type strain sequencing project: providing services to taxonomists for standard genome sequencing and annotation.</title>
        <authorList>
            <consortium name="The Broad Institute Genomics Platform"/>
            <consortium name="The Broad Institute Genome Sequencing Center for Infectious Disease"/>
            <person name="Wu L."/>
            <person name="Ma J."/>
        </authorList>
    </citation>
    <scope>NUCLEOTIDE SEQUENCE [LARGE SCALE GENOMIC DNA]</scope>
    <source>
        <strain evidence="4">KCTC 22280</strain>
    </source>
</reference>
<dbReference type="Pfam" id="PF22150">
    <property type="entry name" value="Tt1218-like"/>
    <property type="match status" value="1"/>
</dbReference>